<dbReference type="PROSITE" id="PS51257">
    <property type="entry name" value="PROKAR_LIPOPROTEIN"/>
    <property type="match status" value="1"/>
</dbReference>
<dbReference type="PROSITE" id="PS52015">
    <property type="entry name" value="TONB_CTD"/>
    <property type="match status" value="1"/>
</dbReference>
<keyword evidence="8" id="KW-1133">Transmembrane helix</keyword>
<feature type="domain" description="TonB C-terminal" evidence="11">
    <location>
        <begin position="37"/>
        <end position="127"/>
    </location>
</feature>
<dbReference type="EMBL" id="JRYB01000001">
    <property type="protein sequence ID" value="OIJ42377.1"/>
    <property type="molecule type" value="Genomic_DNA"/>
</dbReference>
<dbReference type="PANTHER" id="PTHR33446">
    <property type="entry name" value="PROTEIN TONB-RELATED"/>
    <property type="match status" value="1"/>
</dbReference>
<evidence type="ECO:0000256" key="2">
    <source>
        <dbReference type="ARBA" id="ARBA00006555"/>
    </source>
</evidence>
<keyword evidence="4" id="KW-1003">Cell membrane</keyword>
<evidence type="ECO:0000259" key="11">
    <source>
        <dbReference type="PROSITE" id="PS52015"/>
    </source>
</evidence>
<dbReference type="Proteomes" id="UP000180246">
    <property type="component" value="Unassembled WGS sequence"/>
</dbReference>
<dbReference type="GO" id="GO:0098797">
    <property type="term" value="C:plasma membrane protein complex"/>
    <property type="evidence" value="ECO:0007669"/>
    <property type="project" value="TreeGrafter"/>
</dbReference>
<keyword evidence="6" id="KW-0812">Transmembrane</keyword>
<accession>A0A1S2NBA8</accession>
<organism evidence="12 13">
    <name type="scientific">Massilia timonae</name>
    <dbReference type="NCBI Taxonomy" id="47229"/>
    <lineage>
        <taxon>Bacteria</taxon>
        <taxon>Pseudomonadati</taxon>
        <taxon>Pseudomonadota</taxon>
        <taxon>Betaproteobacteria</taxon>
        <taxon>Burkholderiales</taxon>
        <taxon>Oxalobacteraceae</taxon>
        <taxon>Telluria group</taxon>
        <taxon>Massilia</taxon>
    </lineage>
</organism>
<evidence type="ECO:0000256" key="3">
    <source>
        <dbReference type="ARBA" id="ARBA00022448"/>
    </source>
</evidence>
<evidence type="ECO:0000256" key="6">
    <source>
        <dbReference type="ARBA" id="ARBA00022692"/>
    </source>
</evidence>
<comment type="similarity">
    <text evidence="2">Belongs to the TonB family.</text>
</comment>
<keyword evidence="7" id="KW-0653">Protein transport</keyword>
<keyword evidence="5" id="KW-0997">Cell inner membrane</keyword>
<evidence type="ECO:0000313" key="12">
    <source>
        <dbReference type="EMBL" id="OIJ42377.1"/>
    </source>
</evidence>
<dbReference type="InterPro" id="IPR051045">
    <property type="entry name" value="TonB-dependent_transducer"/>
</dbReference>
<evidence type="ECO:0000256" key="8">
    <source>
        <dbReference type="ARBA" id="ARBA00022989"/>
    </source>
</evidence>
<sequence length="127" mass="13282">MKPSLGMPAAFGVAVAVLAGCAQAPVVEQAAANPNAAQRPVVDFASCHRPVYPPQALADRIEGTSTIGFLVGPDGKVIASRVYTSSGDASLDEAARSAISQCTFRPPTDKGKPVQAWIPVQYVWKMD</sequence>
<dbReference type="GO" id="GO:0055085">
    <property type="term" value="P:transmembrane transport"/>
    <property type="evidence" value="ECO:0007669"/>
    <property type="project" value="InterPro"/>
</dbReference>
<feature type="chain" id="PRO_5010383364" description="TonB C-terminal domain-containing protein" evidence="10">
    <location>
        <begin position="25"/>
        <end position="127"/>
    </location>
</feature>
<evidence type="ECO:0000313" key="13">
    <source>
        <dbReference type="Proteomes" id="UP000180246"/>
    </source>
</evidence>
<dbReference type="PANTHER" id="PTHR33446:SF2">
    <property type="entry name" value="PROTEIN TONB"/>
    <property type="match status" value="1"/>
</dbReference>
<dbReference type="InterPro" id="IPR006260">
    <property type="entry name" value="TonB/TolA_C"/>
</dbReference>
<proteinExistence type="inferred from homology"/>
<dbReference type="GO" id="GO:0031992">
    <property type="term" value="F:energy transducer activity"/>
    <property type="evidence" value="ECO:0007669"/>
    <property type="project" value="TreeGrafter"/>
</dbReference>
<evidence type="ECO:0000256" key="10">
    <source>
        <dbReference type="SAM" id="SignalP"/>
    </source>
</evidence>
<feature type="signal peptide" evidence="10">
    <location>
        <begin position="1"/>
        <end position="24"/>
    </location>
</feature>
<dbReference type="InterPro" id="IPR037682">
    <property type="entry name" value="TonB_C"/>
</dbReference>
<evidence type="ECO:0000256" key="7">
    <source>
        <dbReference type="ARBA" id="ARBA00022927"/>
    </source>
</evidence>
<keyword evidence="9" id="KW-0472">Membrane</keyword>
<reference evidence="12 13" key="1">
    <citation type="submission" date="2014-10" db="EMBL/GenBank/DDBJ databases">
        <authorList>
            <person name="Seo M.-J."/>
            <person name="Seok Y.J."/>
            <person name="Cha I.-T."/>
        </authorList>
    </citation>
    <scope>NUCLEOTIDE SEQUENCE [LARGE SCALE GENOMIC DNA]</scope>
    <source>
        <strain evidence="12 13">NEU</strain>
    </source>
</reference>
<gene>
    <name evidence="12" type="ORF">LO55_3507</name>
</gene>
<evidence type="ECO:0000256" key="5">
    <source>
        <dbReference type="ARBA" id="ARBA00022519"/>
    </source>
</evidence>
<evidence type="ECO:0000256" key="9">
    <source>
        <dbReference type="ARBA" id="ARBA00023136"/>
    </source>
</evidence>
<keyword evidence="10" id="KW-0732">Signal</keyword>
<dbReference type="AlphaFoldDB" id="A0A1S2NBA8"/>
<dbReference type="NCBIfam" id="TIGR01352">
    <property type="entry name" value="tonB_Cterm"/>
    <property type="match status" value="1"/>
</dbReference>
<dbReference type="Pfam" id="PF03544">
    <property type="entry name" value="TonB_C"/>
    <property type="match status" value="1"/>
</dbReference>
<evidence type="ECO:0000256" key="1">
    <source>
        <dbReference type="ARBA" id="ARBA00004383"/>
    </source>
</evidence>
<dbReference type="Gene3D" id="3.30.1150.10">
    <property type="match status" value="1"/>
</dbReference>
<dbReference type="SUPFAM" id="SSF74653">
    <property type="entry name" value="TolA/TonB C-terminal domain"/>
    <property type="match status" value="1"/>
</dbReference>
<evidence type="ECO:0000256" key="4">
    <source>
        <dbReference type="ARBA" id="ARBA00022475"/>
    </source>
</evidence>
<protein>
    <recommendedName>
        <fullName evidence="11">TonB C-terminal domain-containing protein</fullName>
    </recommendedName>
</protein>
<comment type="caution">
    <text evidence="12">The sequence shown here is derived from an EMBL/GenBank/DDBJ whole genome shotgun (WGS) entry which is preliminary data.</text>
</comment>
<name>A0A1S2NBA8_9BURK</name>
<dbReference type="RefSeq" id="WP_071362421.1">
    <property type="nucleotide sequence ID" value="NZ_JRYB01000001.1"/>
</dbReference>
<keyword evidence="3" id="KW-0813">Transport</keyword>
<dbReference type="GO" id="GO:0015031">
    <property type="term" value="P:protein transport"/>
    <property type="evidence" value="ECO:0007669"/>
    <property type="project" value="UniProtKB-KW"/>
</dbReference>
<comment type="subcellular location">
    <subcellularLocation>
        <location evidence="1">Cell inner membrane</location>
        <topology evidence="1">Single-pass membrane protein</topology>
        <orientation evidence="1">Periplasmic side</orientation>
    </subcellularLocation>
</comment>